<organism evidence="1 2">
    <name type="scientific">Lactuca saligna</name>
    <name type="common">Willowleaf lettuce</name>
    <dbReference type="NCBI Taxonomy" id="75948"/>
    <lineage>
        <taxon>Eukaryota</taxon>
        <taxon>Viridiplantae</taxon>
        <taxon>Streptophyta</taxon>
        <taxon>Embryophyta</taxon>
        <taxon>Tracheophyta</taxon>
        <taxon>Spermatophyta</taxon>
        <taxon>Magnoliopsida</taxon>
        <taxon>eudicotyledons</taxon>
        <taxon>Gunneridae</taxon>
        <taxon>Pentapetalae</taxon>
        <taxon>asterids</taxon>
        <taxon>campanulids</taxon>
        <taxon>Asterales</taxon>
        <taxon>Asteraceae</taxon>
        <taxon>Cichorioideae</taxon>
        <taxon>Cichorieae</taxon>
        <taxon>Lactucinae</taxon>
        <taxon>Lactuca</taxon>
    </lineage>
</organism>
<evidence type="ECO:0000313" key="1">
    <source>
        <dbReference type="EMBL" id="CAI9275471.1"/>
    </source>
</evidence>
<evidence type="ECO:0000313" key="2">
    <source>
        <dbReference type="Proteomes" id="UP001177003"/>
    </source>
</evidence>
<dbReference type="AlphaFoldDB" id="A0AA36DXU0"/>
<gene>
    <name evidence="1" type="ORF">LSALG_LOCUS15499</name>
</gene>
<accession>A0AA36DXU0</accession>
<dbReference type="EMBL" id="OX465079">
    <property type="protein sequence ID" value="CAI9275471.1"/>
    <property type="molecule type" value="Genomic_DNA"/>
</dbReference>
<keyword evidence="2" id="KW-1185">Reference proteome</keyword>
<proteinExistence type="predicted"/>
<name>A0AA36DXU0_LACSI</name>
<dbReference type="Proteomes" id="UP001177003">
    <property type="component" value="Chromosome 3"/>
</dbReference>
<reference evidence="1" key="1">
    <citation type="submission" date="2023-04" db="EMBL/GenBank/DDBJ databases">
        <authorList>
            <person name="Vijverberg K."/>
            <person name="Xiong W."/>
            <person name="Schranz E."/>
        </authorList>
    </citation>
    <scope>NUCLEOTIDE SEQUENCE</scope>
</reference>
<sequence length="110" mass="12913">MKPQYITWSVSKITVVKVTGLIETDSFTNAEFKVARDSPSQVHEFTLANFPCLNRYDWIMLYNLLLRDEQKYGFVIAHLKQMIISYIHEVGEMDIDIFSVFTSQRSPLRF</sequence>
<protein>
    <submittedName>
        <fullName evidence="1">Uncharacterized protein</fullName>
    </submittedName>
</protein>